<dbReference type="InterPro" id="IPR022966">
    <property type="entry name" value="RNase_II/R_CS"/>
</dbReference>
<reference evidence="8 9" key="1">
    <citation type="submission" date="2022-11" db="EMBL/GenBank/DDBJ databases">
        <title>Mucor velutinosus strain NIH1002 WGS.</title>
        <authorList>
            <person name="Subramanian P."/>
            <person name="Mullikin J.C."/>
            <person name="Segre J.A."/>
            <person name="Zelazny A.M."/>
        </authorList>
    </citation>
    <scope>NUCLEOTIDE SEQUENCE [LARGE SCALE GENOMIC DNA]</scope>
    <source>
        <strain evidence="8 9">NIH1002</strain>
    </source>
</reference>
<proteinExistence type="predicted"/>
<feature type="compositionally biased region" description="Basic and acidic residues" evidence="5">
    <location>
        <begin position="343"/>
        <end position="354"/>
    </location>
</feature>
<accession>A0AAN7HMV5</accession>
<keyword evidence="8" id="KW-0378">Hydrolase</keyword>
<dbReference type="GO" id="GO:0003723">
    <property type="term" value="F:RNA binding"/>
    <property type="evidence" value="ECO:0007669"/>
    <property type="project" value="InterPro"/>
</dbReference>
<dbReference type="InterPro" id="IPR012340">
    <property type="entry name" value="NA-bd_OB-fold"/>
</dbReference>
<comment type="cofactor">
    <cofactor evidence="1">
        <name>Mg(2+)</name>
        <dbReference type="ChEBI" id="CHEBI:18420"/>
    </cofactor>
</comment>
<gene>
    <name evidence="8" type="primary">EHD3_5</name>
    <name evidence="8" type="ORF">ATC70_010797</name>
</gene>
<dbReference type="GO" id="GO:0000175">
    <property type="term" value="F:3'-5'-RNA exonuclease activity"/>
    <property type="evidence" value="ECO:0007669"/>
    <property type="project" value="TreeGrafter"/>
</dbReference>
<dbReference type="PANTHER" id="PTHR23355">
    <property type="entry name" value="RIBONUCLEASE"/>
    <property type="match status" value="1"/>
</dbReference>
<dbReference type="InterPro" id="IPR050180">
    <property type="entry name" value="RNR_Ribonuclease"/>
</dbReference>
<keyword evidence="3" id="KW-0271">Exosome</keyword>
<evidence type="ECO:0000256" key="1">
    <source>
        <dbReference type="ARBA" id="ARBA00001946"/>
    </source>
</evidence>
<evidence type="ECO:0000313" key="8">
    <source>
        <dbReference type="EMBL" id="KAK4515839.1"/>
    </source>
</evidence>
<feature type="domain" description="RNB" evidence="6">
    <location>
        <begin position="3"/>
        <end position="144"/>
    </location>
</feature>
<evidence type="ECO:0000256" key="3">
    <source>
        <dbReference type="ARBA" id="ARBA00022835"/>
    </source>
</evidence>
<dbReference type="AlphaFoldDB" id="A0AAN7HMV5"/>
<dbReference type="SUPFAM" id="SSF50249">
    <property type="entry name" value="Nucleic acid-binding proteins"/>
    <property type="match status" value="2"/>
</dbReference>
<evidence type="ECO:0000259" key="7">
    <source>
        <dbReference type="Pfam" id="PF17215"/>
    </source>
</evidence>
<evidence type="ECO:0000256" key="4">
    <source>
        <dbReference type="ARBA" id="ARBA00022842"/>
    </source>
</evidence>
<dbReference type="InterPro" id="IPR001900">
    <property type="entry name" value="RNase_II/R"/>
</dbReference>
<keyword evidence="9" id="KW-1185">Reference proteome</keyword>
<dbReference type="Pfam" id="PF00773">
    <property type="entry name" value="RNB"/>
    <property type="match status" value="1"/>
</dbReference>
<evidence type="ECO:0000313" key="9">
    <source>
        <dbReference type="Proteomes" id="UP001304243"/>
    </source>
</evidence>
<protein>
    <recommendedName>
        <fullName evidence="2">DIS3-like exonuclease 1</fullName>
    </recommendedName>
</protein>
<dbReference type="GO" id="GO:0000178">
    <property type="term" value="C:exosome (RNase complex)"/>
    <property type="evidence" value="ECO:0007669"/>
    <property type="project" value="UniProtKB-KW"/>
</dbReference>
<dbReference type="PROSITE" id="PS01175">
    <property type="entry name" value="RIBONUCLEASE_II"/>
    <property type="match status" value="1"/>
</dbReference>
<dbReference type="InterPro" id="IPR033770">
    <property type="entry name" value="RRP44_S1"/>
</dbReference>
<keyword evidence="4" id="KW-0460">Magnesium</keyword>
<feature type="region of interest" description="Disordered" evidence="5">
    <location>
        <begin position="343"/>
        <end position="368"/>
    </location>
</feature>
<sequence length="388" mass="43557">MEIHGLVAEAMILANASVGKRIYDGFKDAAILRHHPPPTQGQFERLVKAANSRGFSVEFSSNKALAKSLETITLGCKDDPEIAKLLKTMATIAMNEAGYISSGHYPVNQYYHYGLALEFYTHFTSPIRRYADVIAHRQLLMAVEDPTTVADAKMRGSVMFKDATIADICDNLNLKSRESKFAQRDSTELFQSLYVLQHTANDTTLIERGVISEIRSNGFYVFVPRLGLKGPVYLKDKDGQSQVPLSLVSGKDSDEIIPNCSIEVSMPTSVSVHSTDLPHPIEFNLFDNVRVSLKLRKSHAHRHMVYMTLVDLEHVEVNGKKDTNTTVAPRMTNTEMMRAIEVEEEASRETDPNKKVSSRKKKKNNASMYQVLEKFRKLTIIENTSANE</sequence>
<evidence type="ECO:0000256" key="2">
    <source>
        <dbReference type="ARBA" id="ARBA00016366"/>
    </source>
</evidence>
<feature type="domain" description="Exosome complex exonuclease RRP44 S1" evidence="7">
    <location>
        <begin position="207"/>
        <end position="300"/>
    </location>
</feature>
<dbReference type="Gene3D" id="2.40.50.140">
    <property type="entry name" value="Nucleic acid-binding proteins"/>
    <property type="match status" value="1"/>
</dbReference>
<dbReference type="RefSeq" id="XP_064682505.1">
    <property type="nucleotide sequence ID" value="XM_064830003.1"/>
</dbReference>
<dbReference type="GeneID" id="89954483"/>
<evidence type="ECO:0000259" key="6">
    <source>
        <dbReference type="Pfam" id="PF00773"/>
    </source>
</evidence>
<dbReference type="GO" id="GO:0006402">
    <property type="term" value="P:mRNA catabolic process"/>
    <property type="evidence" value="ECO:0007669"/>
    <property type="project" value="TreeGrafter"/>
</dbReference>
<dbReference type="Proteomes" id="UP001304243">
    <property type="component" value="Unassembled WGS sequence"/>
</dbReference>
<evidence type="ECO:0000256" key="5">
    <source>
        <dbReference type="SAM" id="MobiDB-lite"/>
    </source>
</evidence>
<dbReference type="EMBL" id="JASEJX010000014">
    <property type="protein sequence ID" value="KAK4515839.1"/>
    <property type="molecule type" value="Genomic_DNA"/>
</dbReference>
<comment type="caution">
    <text evidence="8">The sequence shown here is derived from an EMBL/GenBank/DDBJ whole genome shotgun (WGS) entry which is preliminary data.</text>
</comment>
<dbReference type="PANTHER" id="PTHR23355:SF30">
    <property type="entry name" value="DIS3-LIKE EXONUCLEASE 1"/>
    <property type="match status" value="1"/>
</dbReference>
<dbReference type="Pfam" id="PF17215">
    <property type="entry name" value="Rrp44_S1"/>
    <property type="match status" value="1"/>
</dbReference>
<name>A0AAN7HMV5_9FUNG</name>
<organism evidence="8 9">
    <name type="scientific">Mucor velutinosus</name>
    <dbReference type="NCBI Taxonomy" id="708070"/>
    <lineage>
        <taxon>Eukaryota</taxon>
        <taxon>Fungi</taxon>
        <taxon>Fungi incertae sedis</taxon>
        <taxon>Mucoromycota</taxon>
        <taxon>Mucoromycotina</taxon>
        <taxon>Mucoromycetes</taxon>
        <taxon>Mucorales</taxon>
        <taxon>Mucorineae</taxon>
        <taxon>Mucoraceae</taxon>
        <taxon>Mucor</taxon>
    </lineage>
</organism>